<keyword evidence="3" id="KW-0804">Transcription</keyword>
<dbReference type="SUPFAM" id="SSF47095">
    <property type="entry name" value="HMG-box"/>
    <property type="match status" value="1"/>
</dbReference>
<dbReference type="AlphaFoldDB" id="A0A8J2T6M8"/>
<dbReference type="PANTHER" id="PTHR10270">
    <property type="entry name" value="SOX TRANSCRIPTION FACTOR"/>
    <property type="match status" value="1"/>
</dbReference>
<evidence type="ECO:0000256" key="4">
    <source>
        <dbReference type="PROSITE-ProRule" id="PRU00267"/>
    </source>
</evidence>
<dbReference type="GO" id="GO:0001228">
    <property type="term" value="F:DNA-binding transcription activator activity, RNA polymerase II-specific"/>
    <property type="evidence" value="ECO:0007669"/>
    <property type="project" value="TreeGrafter"/>
</dbReference>
<protein>
    <submittedName>
        <fullName evidence="7">BN860_02938g1_1</fullName>
    </submittedName>
</protein>
<dbReference type="EMBL" id="HG316455">
    <property type="protein sequence ID" value="CDF88127.1"/>
    <property type="molecule type" value="Genomic_DNA"/>
</dbReference>
<proteinExistence type="predicted"/>
<evidence type="ECO:0000256" key="5">
    <source>
        <dbReference type="SAM" id="MobiDB-lite"/>
    </source>
</evidence>
<dbReference type="PROSITE" id="PS50118">
    <property type="entry name" value="HMG_BOX_2"/>
    <property type="match status" value="1"/>
</dbReference>
<feature type="region of interest" description="Disordered" evidence="5">
    <location>
        <begin position="104"/>
        <end position="124"/>
    </location>
</feature>
<dbReference type="InterPro" id="IPR050140">
    <property type="entry name" value="SRY-related_HMG-box_TF-like"/>
</dbReference>
<keyword evidence="2 4" id="KW-0238">DNA-binding</keyword>
<evidence type="ECO:0000256" key="3">
    <source>
        <dbReference type="ARBA" id="ARBA00023163"/>
    </source>
</evidence>
<organism evidence="7 8">
    <name type="scientific">Zygosaccharomyces bailii (strain CLIB 213 / ATCC 58445 / CBS 680 / BCRC 21525 / NBRC 1098 / NCYC 1416 / NRRL Y-2227)</name>
    <dbReference type="NCBI Taxonomy" id="1333698"/>
    <lineage>
        <taxon>Eukaryota</taxon>
        <taxon>Fungi</taxon>
        <taxon>Dikarya</taxon>
        <taxon>Ascomycota</taxon>
        <taxon>Saccharomycotina</taxon>
        <taxon>Saccharomycetes</taxon>
        <taxon>Saccharomycetales</taxon>
        <taxon>Saccharomycetaceae</taxon>
        <taxon>Zygosaccharomyces</taxon>
    </lineage>
</organism>
<dbReference type="GO" id="GO:0000978">
    <property type="term" value="F:RNA polymerase II cis-regulatory region sequence-specific DNA binding"/>
    <property type="evidence" value="ECO:0007669"/>
    <property type="project" value="TreeGrafter"/>
</dbReference>
<feature type="compositionally biased region" description="Low complexity" evidence="5">
    <location>
        <begin position="114"/>
        <end position="124"/>
    </location>
</feature>
<gene>
    <name evidence="7" type="ORF">BN860_02938g</name>
</gene>
<accession>A0A8J2T6M8</accession>
<feature type="domain" description="HMG box" evidence="6">
    <location>
        <begin position="155"/>
        <end position="231"/>
    </location>
</feature>
<evidence type="ECO:0000256" key="1">
    <source>
        <dbReference type="ARBA" id="ARBA00023015"/>
    </source>
</evidence>
<evidence type="ECO:0000259" key="6">
    <source>
        <dbReference type="PROSITE" id="PS50118"/>
    </source>
</evidence>
<dbReference type="OrthoDB" id="6247875at2759"/>
<keyword evidence="1" id="KW-0805">Transcription regulation</keyword>
<evidence type="ECO:0000313" key="7">
    <source>
        <dbReference type="EMBL" id="CDF88127.1"/>
    </source>
</evidence>
<dbReference type="FunFam" id="1.10.30.10:FF:000041">
    <property type="entry name" value="HMG box family protein"/>
    <property type="match status" value="1"/>
</dbReference>
<dbReference type="PANTHER" id="PTHR10270:SF161">
    <property type="entry name" value="SEX-DETERMINING REGION Y PROTEIN"/>
    <property type="match status" value="1"/>
</dbReference>
<dbReference type="SMART" id="SM00398">
    <property type="entry name" value="HMG"/>
    <property type="match status" value="1"/>
</dbReference>
<dbReference type="InterPro" id="IPR036910">
    <property type="entry name" value="HMG_box_dom_sf"/>
</dbReference>
<dbReference type="CDD" id="cd01389">
    <property type="entry name" value="HMG-box_ROX1-like"/>
    <property type="match status" value="1"/>
</dbReference>
<dbReference type="InterPro" id="IPR009071">
    <property type="entry name" value="HMG_box_dom"/>
</dbReference>
<dbReference type="GO" id="GO:0030154">
    <property type="term" value="P:cell differentiation"/>
    <property type="evidence" value="ECO:0007669"/>
    <property type="project" value="TreeGrafter"/>
</dbReference>
<dbReference type="Gene3D" id="1.10.30.10">
    <property type="entry name" value="High mobility group box domain"/>
    <property type="match status" value="1"/>
</dbReference>
<dbReference type="Proteomes" id="UP000019375">
    <property type="component" value="Unassembled WGS sequence"/>
</dbReference>
<sequence>MHNTELPSIQYLLSSLEEPQRPYALPALMLPPVRHTPGALLTPGAMPTPGAMHTQLSATHLAAAAQQPAPPVRMPAGAAGVALLSPAPEAAPLAPLASLAPLAQAPAPAPAPAPTRTTALGPARAAASAANAAAGNSASAATHCTCKSRRSSSHIPRPRNAFILFRQHFHHELFPKNENMLSTLGSFRTNSEISREIGQRWRGLSDKKKQYWHDLALQEKERHKMMYPDYKYIPRKVELESRQCEYCAKKKKRN</sequence>
<evidence type="ECO:0000256" key="2">
    <source>
        <dbReference type="ARBA" id="ARBA00023125"/>
    </source>
</evidence>
<reference evidence="8" key="1">
    <citation type="journal article" date="2013" name="Genome Announc.">
        <title>Genome sequence of the food spoilage yeast Zygosaccharomyces bailii CLIB 213(T).</title>
        <authorList>
            <person name="Galeote V."/>
            <person name="Bigey F."/>
            <person name="Devillers H."/>
            <person name="Neuveglise C."/>
            <person name="Dequin S."/>
        </authorList>
    </citation>
    <scope>NUCLEOTIDE SEQUENCE [LARGE SCALE GENOMIC DNA]</scope>
    <source>
        <strain evidence="8">CLIB 213 / ATCC 58445 / CBS 680 / CCRC 21525 / NBRC 1098 / NCYC 1416 / NRRL Y-2227</strain>
    </source>
</reference>
<feature type="DNA-binding region" description="HMG box" evidence="4">
    <location>
        <begin position="155"/>
        <end position="231"/>
    </location>
</feature>
<evidence type="ECO:0000313" key="8">
    <source>
        <dbReference type="Proteomes" id="UP000019375"/>
    </source>
</evidence>
<name>A0A8J2T6M8_ZYGB2</name>
<keyword evidence="4" id="KW-0539">Nucleus</keyword>
<keyword evidence="8" id="KW-1185">Reference proteome</keyword>
<dbReference type="GO" id="GO:0005634">
    <property type="term" value="C:nucleus"/>
    <property type="evidence" value="ECO:0007669"/>
    <property type="project" value="UniProtKB-UniRule"/>
</dbReference>
<dbReference type="GO" id="GO:0000122">
    <property type="term" value="P:negative regulation of transcription by RNA polymerase II"/>
    <property type="evidence" value="ECO:0007669"/>
    <property type="project" value="UniProtKB-ARBA"/>
</dbReference>
<dbReference type="Pfam" id="PF00505">
    <property type="entry name" value="HMG_box"/>
    <property type="match status" value="1"/>
</dbReference>